<evidence type="ECO:0000256" key="7">
    <source>
        <dbReference type="SAM" id="MobiDB-lite"/>
    </source>
</evidence>
<evidence type="ECO:0000256" key="1">
    <source>
        <dbReference type="ARBA" id="ARBA00004477"/>
    </source>
</evidence>
<name>A0A2V1B028_9ASCO</name>
<comment type="caution">
    <text evidence="9">The sequence shown here is derived from an EMBL/GenBank/DDBJ whole genome shotgun (WGS) entry which is preliminary data.</text>
</comment>
<dbReference type="EMBL" id="PKFO01000010">
    <property type="protein sequence ID" value="PVH23126.1"/>
    <property type="molecule type" value="Genomic_DNA"/>
</dbReference>
<dbReference type="OrthoDB" id="205546at2759"/>
<evidence type="ECO:0000256" key="8">
    <source>
        <dbReference type="SAM" id="Phobius"/>
    </source>
</evidence>
<evidence type="ECO:0000256" key="6">
    <source>
        <dbReference type="ARBA" id="ARBA00023136"/>
    </source>
</evidence>
<evidence type="ECO:0000256" key="5">
    <source>
        <dbReference type="ARBA" id="ARBA00022989"/>
    </source>
</evidence>
<feature type="transmembrane region" description="Helical" evidence="8">
    <location>
        <begin position="92"/>
        <end position="110"/>
    </location>
</feature>
<gene>
    <name evidence="9" type="ORF">CXQ85_002853</name>
</gene>
<evidence type="ECO:0000313" key="10">
    <source>
        <dbReference type="Proteomes" id="UP000244309"/>
    </source>
</evidence>
<feature type="compositionally biased region" description="Basic and acidic residues" evidence="7">
    <location>
        <begin position="1"/>
        <end position="10"/>
    </location>
</feature>
<evidence type="ECO:0000256" key="3">
    <source>
        <dbReference type="ARBA" id="ARBA00022692"/>
    </source>
</evidence>
<keyword evidence="5 8" id="KW-1133">Transmembrane helix</keyword>
<keyword evidence="3 8" id="KW-0812">Transmembrane</keyword>
<evidence type="ECO:0000313" key="9">
    <source>
        <dbReference type="EMBL" id="PVH23126.1"/>
    </source>
</evidence>
<keyword evidence="6 8" id="KW-0472">Membrane</keyword>
<keyword evidence="4" id="KW-0256">Endoplasmic reticulum</keyword>
<protein>
    <submittedName>
        <fullName evidence="9">Uncharacterized protein</fullName>
    </submittedName>
</protein>
<dbReference type="RefSeq" id="XP_025344066.1">
    <property type="nucleotide sequence ID" value="XM_025486516.1"/>
</dbReference>
<organism evidence="9 10">
    <name type="scientific">Candidozyma haemuli</name>
    <dbReference type="NCBI Taxonomy" id="45357"/>
    <lineage>
        <taxon>Eukaryota</taxon>
        <taxon>Fungi</taxon>
        <taxon>Dikarya</taxon>
        <taxon>Ascomycota</taxon>
        <taxon>Saccharomycotina</taxon>
        <taxon>Pichiomycetes</taxon>
        <taxon>Metschnikowiaceae</taxon>
        <taxon>Candidozyma</taxon>
    </lineage>
</organism>
<dbReference type="Proteomes" id="UP000244309">
    <property type="component" value="Unassembled WGS sequence"/>
</dbReference>
<dbReference type="AlphaFoldDB" id="A0A2V1B028"/>
<proteinExistence type="inferred from homology"/>
<comment type="similarity">
    <text evidence="2">Belongs to the INSIG family.</text>
</comment>
<reference evidence="9 10" key="1">
    <citation type="submission" date="2017-12" db="EMBL/GenBank/DDBJ databases">
        <title>Genome Sequence of a Multidrug-Resistant Candida haemulonii Isolate from a Patient with Chronic Leg Ulcers in Israel.</title>
        <authorList>
            <person name="Chow N.A."/>
            <person name="Gade L."/>
            <person name="Batra D."/>
            <person name="Rowe L.A."/>
            <person name="Ben-Ami R."/>
            <person name="Loparev V.N."/>
            <person name="Litvintseva A.P."/>
        </authorList>
    </citation>
    <scope>NUCLEOTIDE SEQUENCE [LARGE SCALE GENOMIC DNA]</scope>
    <source>
        <strain evidence="9 10">B11899</strain>
    </source>
</reference>
<dbReference type="PANTHER" id="PTHR15301">
    <property type="entry name" value="INSULIN-INDUCED GENE 1"/>
    <property type="match status" value="1"/>
</dbReference>
<dbReference type="STRING" id="45357.A0A2V1B028"/>
<dbReference type="Pfam" id="PF07281">
    <property type="entry name" value="INSIG"/>
    <property type="match status" value="1"/>
</dbReference>
<evidence type="ECO:0000256" key="2">
    <source>
        <dbReference type="ARBA" id="ARBA00007475"/>
    </source>
</evidence>
<comment type="subcellular location">
    <subcellularLocation>
        <location evidence="1">Endoplasmic reticulum membrane</location>
        <topology evidence="1">Multi-pass membrane protein</topology>
    </subcellularLocation>
</comment>
<accession>A0A2V1B028</accession>
<feature type="transmembrane region" description="Helical" evidence="8">
    <location>
        <begin position="238"/>
        <end position="266"/>
    </location>
</feature>
<feature type="region of interest" description="Disordered" evidence="7">
    <location>
        <begin position="1"/>
        <end position="29"/>
    </location>
</feature>
<keyword evidence="10" id="KW-1185">Reference proteome</keyword>
<evidence type="ECO:0000256" key="4">
    <source>
        <dbReference type="ARBA" id="ARBA00022824"/>
    </source>
</evidence>
<dbReference type="GO" id="GO:0005789">
    <property type="term" value="C:endoplasmic reticulum membrane"/>
    <property type="evidence" value="ECO:0007669"/>
    <property type="project" value="UniProtKB-SubCell"/>
</dbReference>
<dbReference type="InterPro" id="IPR025929">
    <property type="entry name" value="INSIG_fam"/>
</dbReference>
<dbReference type="VEuPathDB" id="FungiDB:CXQ85_002853"/>
<dbReference type="GO" id="GO:0016126">
    <property type="term" value="P:sterol biosynthetic process"/>
    <property type="evidence" value="ECO:0007669"/>
    <property type="project" value="TreeGrafter"/>
</dbReference>
<feature type="transmembrane region" description="Helical" evidence="8">
    <location>
        <begin position="278"/>
        <end position="298"/>
    </location>
</feature>
<dbReference type="GeneID" id="37008184"/>
<sequence>MASPVRKDLQKVSPSVSGASTPKMEKTDSVLNLTKPSLYGIYNTSSSSLNKDNEEVEEYIEGSKLHITAKDAHPESAQLHPKHTVKTTPGQFVLWSVTRLAIVAFAAFLYNQVTQNIHLAHVDGTGLLINQYLENFVEAWKSYQAWVKQYDLEIVDRAVAWSSEGFLLSIVVPVLDKVLPSFSRRLLSSNPNPYHRGNLANDLIRSSITFLGITYAIRHIEWNSSLQMAMTWSLVNPALWLLLDGTINGFLASTTVAFVASAIIYFQNSGVIVLDQNSLITIFLYVGSFFFCGVIIFGKLGRFLFGSKTQLKNN</sequence>
<dbReference type="PANTHER" id="PTHR15301:SF3">
    <property type="entry name" value="PROTEIN NSG1-RELATED"/>
    <property type="match status" value="1"/>
</dbReference>